<organism evidence="2 3">
    <name type="scientific">Blepharisma stoltei</name>
    <dbReference type="NCBI Taxonomy" id="1481888"/>
    <lineage>
        <taxon>Eukaryota</taxon>
        <taxon>Sar</taxon>
        <taxon>Alveolata</taxon>
        <taxon>Ciliophora</taxon>
        <taxon>Postciliodesmatophora</taxon>
        <taxon>Heterotrichea</taxon>
        <taxon>Heterotrichida</taxon>
        <taxon>Blepharismidae</taxon>
        <taxon>Blepharisma</taxon>
    </lineage>
</organism>
<protein>
    <submittedName>
        <fullName evidence="2">Uncharacterized protein</fullName>
    </submittedName>
</protein>
<gene>
    <name evidence="2" type="ORF">BSTOLATCC_MIC59414</name>
</gene>
<reference evidence="2" key="1">
    <citation type="submission" date="2021-09" db="EMBL/GenBank/DDBJ databases">
        <authorList>
            <consortium name="AG Swart"/>
            <person name="Singh M."/>
            <person name="Singh A."/>
            <person name="Seah K."/>
            <person name="Emmerich C."/>
        </authorList>
    </citation>
    <scope>NUCLEOTIDE SEQUENCE</scope>
    <source>
        <strain evidence="2">ATCC30299</strain>
    </source>
</reference>
<dbReference type="Proteomes" id="UP001162131">
    <property type="component" value="Unassembled WGS sequence"/>
</dbReference>
<accession>A0AAU9K8Y3</accession>
<proteinExistence type="predicted"/>
<sequence>MRVKKNLPRPANGKLESCNHDECLSILKLGIDIDLASTITSLHQLRKNNYYASSIIPNLLIAILHLLMHLAWLVSDK</sequence>
<feature type="transmembrane region" description="Helical" evidence="1">
    <location>
        <begin position="50"/>
        <end position="74"/>
    </location>
</feature>
<dbReference type="AlphaFoldDB" id="A0AAU9K8Y3"/>
<dbReference type="EMBL" id="CAJZBQ010000057">
    <property type="protein sequence ID" value="CAG9333596.1"/>
    <property type="molecule type" value="Genomic_DNA"/>
</dbReference>
<keyword evidence="1" id="KW-0472">Membrane</keyword>
<keyword evidence="1" id="KW-0812">Transmembrane</keyword>
<keyword evidence="3" id="KW-1185">Reference proteome</keyword>
<evidence type="ECO:0000313" key="3">
    <source>
        <dbReference type="Proteomes" id="UP001162131"/>
    </source>
</evidence>
<comment type="caution">
    <text evidence="2">The sequence shown here is derived from an EMBL/GenBank/DDBJ whole genome shotgun (WGS) entry which is preliminary data.</text>
</comment>
<name>A0AAU9K8Y3_9CILI</name>
<evidence type="ECO:0000313" key="2">
    <source>
        <dbReference type="EMBL" id="CAG9333596.1"/>
    </source>
</evidence>
<keyword evidence="1" id="KW-1133">Transmembrane helix</keyword>
<evidence type="ECO:0000256" key="1">
    <source>
        <dbReference type="SAM" id="Phobius"/>
    </source>
</evidence>